<keyword evidence="1" id="KW-0472">Membrane</keyword>
<protein>
    <submittedName>
        <fullName evidence="2">Glycosyltransferase family 39 protein</fullName>
    </submittedName>
</protein>
<proteinExistence type="predicted"/>
<feature type="transmembrane region" description="Helical" evidence="1">
    <location>
        <begin position="343"/>
        <end position="364"/>
    </location>
</feature>
<feature type="transmembrane region" description="Helical" evidence="1">
    <location>
        <begin position="313"/>
        <end position="337"/>
    </location>
</feature>
<organism evidence="2 3">
    <name type="scientific">Hymenobacter tibetensis</name>
    <dbReference type="NCBI Taxonomy" id="497967"/>
    <lineage>
        <taxon>Bacteria</taxon>
        <taxon>Pseudomonadati</taxon>
        <taxon>Bacteroidota</taxon>
        <taxon>Cytophagia</taxon>
        <taxon>Cytophagales</taxon>
        <taxon>Hymenobacteraceae</taxon>
        <taxon>Hymenobacter</taxon>
    </lineage>
</organism>
<feature type="transmembrane region" description="Helical" evidence="1">
    <location>
        <begin position="165"/>
        <end position="193"/>
    </location>
</feature>
<evidence type="ECO:0000313" key="3">
    <source>
        <dbReference type="Proteomes" id="UP000831113"/>
    </source>
</evidence>
<keyword evidence="1" id="KW-1133">Transmembrane helix</keyword>
<evidence type="ECO:0000313" key="2">
    <source>
        <dbReference type="EMBL" id="UOG76900.1"/>
    </source>
</evidence>
<dbReference type="RefSeq" id="WP_243802192.1">
    <property type="nucleotide sequence ID" value="NZ_CP094669.1"/>
</dbReference>
<keyword evidence="3" id="KW-1185">Reference proteome</keyword>
<feature type="transmembrane region" description="Helical" evidence="1">
    <location>
        <begin position="288"/>
        <end position="306"/>
    </location>
</feature>
<evidence type="ECO:0000256" key="1">
    <source>
        <dbReference type="SAM" id="Phobius"/>
    </source>
</evidence>
<name>A0ABY4D300_9BACT</name>
<feature type="transmembrane region" description="Helical" evidence="1">
    <location>
        <begin position="199"/>
        <end position="218"/>
    </location>
</feature>
<feature type="transmembrane region" description="Helical" evidence="1">
    <location>
        <begin position="12"/>
        <end position="28"/>
    </location>
</feature>
<sequence length="495" mass="56682">MTNNVLFPRKVYYGAVVLLLLLLASTLYHRISHFDDAWCTEQSYWLLKDGIVRSELFRGYNYWHERLYVFHKAFVYVQALLLSGVGFSVWGARTTPMLFTAVGLGLLLLYFRRKPEHQWLAATLYIGCGCLWIFGVDNRPDSMVAAFGFASYMLLRRPDASFLRLLLAGVLAGIAGLTHLNGIIYVAAGTFWLLAHRGWLRAGWFGLVGTLTVSTYLLDAALDNQIDRLVYQFTHDHVTQSNLHWWSKLAVMADYHRLFMHSEGETFLTVLFLVVVVVLWRHRPSLKLLTPSMQYLLLLLGLFWLLTKSNNVYYFLLFVPFLIATLVELTLAAAPLLTQPQRLVVVVAFCAYPLGGLIRAFYLVRENQTYPNTLVENARLAAYMPQQGAKIIAPIDFFFGQMNNYRVRGLTYYALLNANEYAGQLPLDTFFALATQDSVRYIVTDQRTWNQAYQVPADAPSQIGPYQRVFQDKWHSVYVRRDSLPQVPPTLSSNY</sequence>
<keyword evidence="1" id="KW-0812">Transmembrane</keyword>
<feature type="transmembrane region" description="Helical" evidence="1">
    <location>
        <begin position="96"/>
        <end position="112"/>
    </location>
</feature>
<feature type="transmembrane region" description="Helical" evidence="1">
    <location>
        <begin position="266"/>
        <end position="282"/>
    </location>
</feature>
<dbReference type="Proteomes" id="UP000831113">
    <property type="component" value="Chromosome"/>
</dbReference>
<dbReference type="EMBL" id="CP094669">
    <property type="protein sequence ID" value="UOG76900.1"/>
    <property type="molecule type" value="Genomic_DNA"/>
</dbReference>
<reference evidence="2 3" key="1">
    <citation type="submission" date="2022-03" db="EMBL/GenBank/DDBJ databases">
        <title>Hymenobactersp. isolated from the air.</title>
        <authorList>
            <person name="Won M."/>
            <person name="Kwon S.-W."/>
        </authorList>
    </citation>
    <scope>NUCLEOTIDE SEQUENCE [LARGE SCALE GENOMIC DNA]</scope>
    <source>
        <strain evidence="2 3">KACC 21982</strain>
    </source>
</reference>
<accession>A0ABY4D300</accession>
<gene>
    <name evidence="2" type="ORF">MTX78_09935</name>
</gene>